<evidence type="ECO:0000259" key="2">
    <source>
        <dbReference type="SMART" id="SM00867"/>
    </source>
</evidence>
<protein>
    <submittedName>
        <fullName evidence="3">Polyisoprenoid-binding protein</fullName>
    </submittedName>
</protein>
<dbReference type="InterPro" id="IPR036761">
    <property type="entry name" value="TTHA0802/YceI-like_sf"/>
</dbReference>
<evidence type="ECO:0000313" key="4">
    <source>
        <dbReference type="Proteomes" id="UP000281343"/>
    </source>
</evidence>
<keyword evidence="1" id="KW-0732">Signal</keyword>
<proteinExistence type="predicted"/>
<dbReference type="AlphaFoldDB" id="A0A3L9Y029"/>
<evidence type="ECO:0000313" key="3">
    <source>
        <dbReference type="EMBL" id="RMA42221.1"/>
    </source>
</evidence>
<comment type="caution">
    <text evidence="3">The sequence shown here is derived from an EMBL/GenBank/DDBJ whole genome shotgun (WGS) entry which is preliminary data.</text>
</comment>
<dbReference type="PANTHER" id="PTHR34406:SF1">
    <property type="entry name" value="PROTEIN YCEI"/>
    <property type="match status" value="1"/>
</dbReference>
<reference evidence="3 4" key="1">
    <citation type="submission" date="2018-10" db="EMBL/GenBank/DDBJ databases">
        <authorList>
            <person name="Jung H.S."/>
            <person name="Jeon C.O."/>
        </authorList>
    </citation>
    <scope>NUCLEOTIDE SEQUENCE [LARGE SCALE GENOMIC DNA]</scope>
    <source>
        <strain evidence="3 4">MA-7-27</strain>
    </source>
</reference>
<feature type="signal peptide" evidence="1">
    <location>
        <begin position="1"/>
        <end position="21"/>
    </location>
</feature>
<gene>
    <name evidence="3" type="ORF">D9R08_11940</name>
</gene>
<dbReference type="RefSeq" id="WP_121898327.1">
    <property type="nucleotide sequence ID" value="NZ_RCNT01000005.1"/>
</dbReference>
<keyword evidence="4" id="KW-1185">Reference proteome</keyword>
<feature type="chain" id="PRO_5018272739" evidence="1">
    <location>
        <begin position="22"/>
        <end position="199"/>
    </location>
</feature>
<dbReference type="SUPFAM" id="SSF101874">
    <property type="entry name" value="YceI-like"/>
    <property type="match status" value="1"/>
</dbReference>
<evidence type="ECO:0000256" key="1">
    <source>
        <dbReference type="SAM" id="SignalP"/>
    </source>
</evidence>
<feature type="domain" description="Lipid/polyisoprenoid-binding YceI-like" evidence="2">
    <location>
        <begin position="25"/>
        <end position="192"/>
    </location>
</feature>
<dbReference type="PANTHER" id="PTHR34406">
    <property type="entry name" value="PROTEIN YCEI"/>
    <property type="match status" value="1"/>
</dbReference>
<sequence length="199" mass="20829">MKRLLSSAALLAAVTTTPALADAELYRLDASHSQIVFSWNHLGLSTTYGMFSGFEGEIMFDADDPANSSVSVSMPTTSMFTGWEARTAHMLGDDFFAASEDDMITFVSTGIEVTGDDTALITGDLTIGDTTQEVVLDATLNSAGSSPLPQMNGALVAGFDATATLSRTAFGLSAFTPFVGDEVSVVISVEAIRAADMES</sequence>
<dbReference type="InterPro" id="IPR007372">
    <property type="entry name" value="Lipid/polyisoprenoid-bd_YceI"/>
</dbReference>
<accession>A0A3L9Y029</accession>
<dbReference type="Pfam" id="PF04264">
    <property type="entry name" value="YceI"/>
    <property type="match status" value="1"/>
</dbReference>
<dbReference type="EMBL" id="RCNT01000005">
    <property type="protein sequence ID" value="RMA42221.1"/>
    <property type="molecule type" value="Genomic_DNA"/>
</dbReference>
<dbReference type="Gene3D" id="2.40.128.110">
    <property type="entry name" value="Lipid/polyisoprenoid-binding, YceI-like"/>
    <property type="match status" value="1"/>
</dbReference>
<dbReference type="SMART" id="SM00867">
    <property type="entry name" value="YceI"/>
    <property type="match status" value="1"/>
</dbReference>
<name>A0A3L9Y029_9RHOB</name>
<dbReference type="OrthoDB" id="9811006at2"/>
<organism evidence="3 4">
    <name type="scientific">Rhodophyticola porphyridii</name>
    <dbReference type="NCBI Taxonomy" id="1852017"/>
    <lineage>
        <taxon>Bacteria</taxon>
        <taxon>Pseudomonadati</taxon>
        <taxon>Pseudomonadota</taxon>
        <taxon>Alphaproteobacteria</taxon>
        <taxon>Rhodobacterales</taxon>
        <taxon>Roseobacteraceae</taxon>
        <taxon>Rhodophyticola</taxon>
    </lineage>
</organism>
<dbReference type="Proteomes" id="UP000281343">
    <property type="component" value="Unassembled WGS sequence"/>
</dbReference>